<dbReference type="InterPro" id="IPR036163">
    <property type="entry name" value="HMA_dom_sf"/>
</dbReference>
<dbReference type="Gene3D" id="3.30.70.100">
    <property type="match status" value="1"/>
</dbReference>
<dbReference type="RefSeq" id="WP_047214635.1">
    <property type="nucleotide sequence ID" value="NZ_CP011568.3"/>
</dbReference>
<dbReference type="Proteomes" id="UP000036700">
    <property type="component" value="Chromosome"/>
</dbReference>
<dbReference type="PROSITE" id="PS01047">
    <property type="entry name" value="HMA_1"/>
    <property type="match status" value="1"/>
</dbReference>
<dbReference type="PROSITE" id="PS50846">
    <property type="entry name" value="HMA_2"/>
    <property type="match status" value="1"/>
</dbReference>
<keyword evidence="1" id="KW-0479">Metal-binding</keyword>
<evidence type="ECO:0000313" key="4">
    <source>
        <dbReference type="Proteomes" id="UP000036700"/>
    </source>
</evidence>
<dbReference type="KEGG" id="ptx:ABW99_11600"/>
<evidence type="ECO:0000313" key="3">
    <source>
        <dbReference type="EMBL" id="AKJ68767.1"/>
    </source>
</evidence>
<sequence>MMQFQVEGMSCSHCVKAVTQAVQALDANAKVDVDLAAGSVRVESQRAAGDIAAAITEAGYPARSGNPA</sequence>
<organism evidence="3 4">
    <name type="scientific">Pandoraea thiooxydans</name>
    <dbReference type="NCBI Taxonomy" id="445709"/>
    <lineage>
        <taxon>Bacteria</taxon>
        <taxon>Pseudomonadati</taxon>
        <taxon>Pseudomonadota</taxon>
        <taxon>Betaproteobacteria</taxon>
        <taxon>Burkholderiales</taxon>
        <taxon>Burkholderiaceae</taxon>
        <taxon>Pandoraea</taxon>
    </lineage>
</organism>
<dbReference type="CDD" id="cd00371">
    <property type="entry name" value="HMA"/>
    <property type="match status" value="1"/>
</dbReference>
<accession>A0A0G3ETS6</accession>
<protein>
    <recommendedName>
        <fullName evidence="2">HMA domain-containing protein</fullName>
    </recommendedName>
</protein>
<name>A0A0G3ETS6_9BURK</name>
<dbReference type="PATRIC" id="fig|445709.3.peg.2464"/>
<evidence type="ECO:0000259" key="2">
    <source>
        <dbReference type="PROSITE" id="PS50846"/>
    </source>
</evidence>
<dbReference type="AlphaFoldDB" id="A0A0G3ETS6"/>
<feature type="domain" description="HMA" evidence="2">
    <location>
        <begin position="1"/>
        <end position="63"/>
    </location>
</feature>
<reference evidence="4" key="1">
    <citation type="submission" date="2015-06" db="EMBL/GenBank/DDBJ databases">
        <authorList>
            <person name="Lim Y.L."/>
            <person name="Ee R."/>
            <person name="Yong D."/>
            <person name="How K.Y."/>
            <person name="Yin W.F."/>
            <person name="Chan K.G."/>
        </authorList>
    </citation>
    <scope>NUCLEOTIDE SEQUENCE [LARGE SCALE GENOMIC DNA]</scope>
    <source>
        <strain evidence="4">DSM 25325</strain>
    </source>
</reference>
<dbReference type="InterPro" id="IPR017969">
    <property type="entry name" value="Heavy-metal-associated_CS"/>
</dbReference>
<dbReference type="STRING" id="445709.ABW99_11600"/>
<dbReference type="OrthoDB" id="9813965at2"/>
<dbReference type="GO" id="GO:0046872">
    <property type="term" value="F:metal ion binding"/>
    <property type="evidence" value="ECO:0007669"/>
    <property type="project" value="UniProtKB-KW"/>
</dbReference>
<dbReference type="EMBL" id="CP011568">
    <property type="protein sequence ID" value="AKJ68767.1"/>
    <property type="molecule type" value="Genomic_DNA"/>
</dbReference>
<dbReference type="SUPFAM" id="SSF55008">
    <property type="entry name" value="HMA, heavy metal-associated domain"/>
    <property type="match status" value="1"/>
</dbReference>
<evidence type="ECO:0000256" key="1">
    <source>
        <dbReference type="ARBA" id="ARBA00022723"/>
    </source>
</evidence>
<keyword evidence="4" id="KW-1185">Reference proteome</keyword>
<dbReference type="Pfam" id="PF00403">
    <property type="entry name" value="HMA"/>
    <property type="match status" value="1"/>
</dbReference>
<gene>
    <name evidence="3" type="ORF">ABW99_11600</name>
</gene>
<proteinExistence type="predicted"/>
<dbReference type="InterPro" id="IPR006121">
    <property type="entry name" value="HMA_dom"/>
</dbReference>